<evidence type="ECO:0000313" key="3">
    <source>
        <dbReference type="Proteomes" id="UP001160334"/>
    </source>
</evidence>
<comment type="caution">
    <text evidence="2">The sequence shown here is derived from an EMBL/GenBank/DDBJ whole genome shotgun (WGS) entry which is preliminary data.</text>
</comment>
<accession>A0ABT6M6A3</accession>
<feature type="chain" id="PRO_5047295408" description="Secreted protein" evidence="1">
    <location>
        <begin position="29"/>
        <end position="140"/>
    </location>
</feature>
<gene>
    <name evidence="2" type="ORF">M2280_001027</name>
</gene>
<evidence type="ECO:0008006" key="4">
    <source>
        <dbReference type="Google" id="ProtNLM"/>
    </source>
</evidence>
<dbReference type="Proteomes" id="UP001160334">
    <property type="component" value="Unassembled WGS sequence"/>
</dbReference>
<proteinExistence type="predicted"/>
<sequence length="140" mass="13900">MIDILRRSIACVAIVAGSVLAPAAVASAAVTVPFQIDPAPFGNPNGSFDVPSVRCVAVVGEQSGTVMIAGGKEGRWGCLLPGNVHWLNLSTGASGSAPMSTGPYGYPAAVLPTGTGRVVVAVVIAGSTIITPGVATIYVP</sequence>
<feature type="signal peptide" evidence="1">
    <location>
        <begin position="1"/>
        <end position="28"/>
    </location>
</feature>
<evidence type="ECO:0000313" key="2">
    <source>
        <dbReference type="EMBL" id="MDH6279818.1"/>
    </source>
</evidence>
<keyword evidence="1" id="KW-0732">Signal</keyword>
<evidence type="ECO:0000256" key="1">
    <source>
        <dbReference type="SAM" id="SignalP"/>
    </source>
</evidence>
<protein>
    <recommendedName>
        <fullName evidence="4">Secreted protein</fullName>
    </recommendedName>
</protein>
<dbReference type="RefSeq" id="WP_280759186.1">
    <property type="nucleotide sequence ID" value="NZ_JARXVC010000002.1"/>
</dbReference>
<organism evidence="2 3">
    <name type="scientific">Prescottella agglutinans</name>
    <dbReference type="NCBI Taxonomy" id="1644129"/>
    <lineage>
        <taxon>Bacteria</taxon>
        <taxon>Bacillati</taxon>
        <taxon>Actinomycetota</taxon>
        <taxon>Actinomycetes</taxon>
        <taxon>Mycobacteriales</taxon>
        <taxon>Nocardiaceae</taxon>
        <taxon>Prescottella</taxon>
    </lineage>
</organism>
<dbReference type="EMBL" id="JARXVC010000002">
    <property type="protein sequence ID" value="MDH6279818.1"/>
    <property type="molecule type" value="Genomic_DNA"/>
</dbReference>
<reference evidence="2 3" key="1">
    <citation type="submission" date="2023-04" db="EMBL/GenBank/DDBJ databases">
        <title>Forest soil microbial communities from Buena Vista Peninsula, Colon Province, Panama.</title>
        <authorList>
            <person name="Bouskill N."/>
        </authorList>
    </citation>
    <scope>NUCLEOTIDE SEQUENCE [LARGE SCALE GENOMIC DNA]</scope>
    <source>
        <strain evidence="2 3">CFH S0262</strain>
    </source>
</reference>
<name>A0ABT6M6A3_9NOCA</name>
<keyword evidence="3" id="KW-1185">Reference proteome</keyword>